<sequence>MLHRVRTFGSCALSIILVMSLTSILSGFSAQAEEAPLSRDEFGNTSMEEPFGGEPETAQEEGSVDEGTPDAVFGGSGIAEDEEAVDGIGNGIDDSGSEPLETETATASMQTDRVQSDRGILIDGSTLYANGVAVTIKRDSDGKLYVFDESGTEKLTPALSSLSTVYGGGKNTPVDGDTNIRIGGVKIGTVYGGGYSDGSGSADVSGNATVTITGNVDAGTVHGGGYANAYKGDASANVAGAASVVVSATPTGNHGNLYGGGSAFSQKGYNASASVGSTYASVAGRTYSLRGGGSAELASGATGSATADVRGHIEVQCTDVDIREVYGAGYANGANTSATADSVSVVVDGDEAMSVQGGGSAHSGGMADVFGHAAVEIKNCSNLYGYFFGGGEAYNGGAARAGSASVTVRDSAYPVSTQFGSYVAGATFAGGNAQGAGADASISGTVSVAMSDCVGGGNIYGSGDAGSGGNARVLDSRVALRNVSNTMYDDVWFSSVLYAGGETDDVAASPVEPNSVSVSIEASWVEQLAGGVLVGEKIVPIVGKSAIDIVGSANEIQLFACFDTASISSPLHIDSFVGKAPGNPVKLSISGIAEGEPAVVCKDEVSQSNWFSRVGGSLKHAVEEIDGYRSSVWRVGDEVPPGPGAIETVVPEEPGMPSVSVENVAGLADRLLTDEDRNAMEQGSLIGFSLHVAMLEEVPSEVAAVVDQAFAEHGCTLAYHLDIDLVKSVDGVESSVSSVQQTGSRLRFCLEIPQEAIAENRTFSVMRFHKLDDGGIEVTELQDLDGDPATITFETDRFSVYSLVYGDPEPIDPDDPHNPGGDSGGGDNPESPDGNPENPDSRPSGTTGEPDGQDDPKPLPQTDAGSVKRAYETMRFPTTGDPVGDAALAGVGMAVCAALIVASAHLRRRSTRGGRR</sequence>
<dbReference type="RefSeq" id="WP_244385738.1">
    <property type="nucleotide sequence ID" value="NZ_AP025564.1"/>
</dbReference>
<accession>A0ABN6MHE6</accession>
<protein>
    <submittedName>
        <fullName evidence="4">Uncharacterized protein</fullName>
    </submittedName>
</protein>
<feature type="signal peptide" evidence="3">
    <location>
        <begin position="1"/>
        <end position="32"/>
    </location>
</feature>
<keyword evidence="2" id="KW-0812">Transmembrane</keyword>
<feature type="region of interest" description="Disordered" evidence="1">
    <location>
        <begin position="804"/>
        <end position="879"/>
    </location>
</feature>
<organism evidence="4 5">
    <name type="scientific">Raoultibacter timonensis</name>
    <dbReference type="NCBI Taxonomy" id="1907662"/>
    <lineage>
        <taxon>Bacteria</taxon>
        <taxon>Bacillati</taxon>
        <taxon>Actinomycetota</taxon>
        <taxon>Coriobacteriia</taxon>
        <taxon>Eggerthellales</taxon>
        <taxon>Eggerthellaceae</taxon>
        <taxon>Raoultibacter</taxon>
    </lineage>
</organism>
<dbReference type="Proteomes" id="UP001320544">
    <property type="component" value="Chromosome"/>
</dbReference>
<evidence type="ECO:0000256" key="1">
    <source>
        <dbReference type="SAM" id="MobiDB-lite"/>
    </source>
</evidence>
<evidence type="ECO:0000256" key="2">
    <source>
        <dbReference type="SAM" id="Phobius"/>
    </source>
</evidence>
<proteinExistence type="predicted"/>
<dbReference type="EMBL" id="AP025564">
    <property type="protein sequence ID" value="BDE96425.1"/>
    <property type="molecule type" value="Genomic_DNA"/>
</dbReference>
<gene>
    <name evidence="4" type="ORF">CE91St30_17580</name>
</gene>
<evidence type="ECO:0000313" key="5">
    <source>
        <dbReference type="Proteomes" id="UP001320544"/>
    </source>
</evidence>
<keyword evidence="3" id="KW-0732">Signal</keyword>
<feature type="compositionally biased region" description="Acidic residues" evidence="1">
    <location>
        <begin position="57"/>
        <end position="68"/>
    </location>
</feature>
<name>A0ABN6MHE6_9ACTN</name>
<feature type="transmembrane region" description="Helical" evidence="2">
    <location>
        <begin position="886"/>
        <end position="906"/>
    </location>
</feature>
<reference evidence="4 5" key="1">
    <citation type="submission" date="2022-01" db="EMBL/GenBank/DDBJ databases">
        <title>Novel bile acid biosynthetic pathways are enriched in the microbiome of centenarians.</title>
        <authorList>
            <person name="Sato Y."/>
            <person name="Atarashi K."/>
            <person name="Plichta R.D."/>
            <person name="Arai Y."/>
            <person name="Sasajima S."/>
            <person name="Kearney M.S."/>
            <person name="Suda W."/>
            <person name="Takeshita K."/>
            <person name="Sasaki T."/>
            <person name="Okamoto S."/>
            <person name="Skelly N.A."/>
            <person name="Okamura Y."/>
            <person name="Vlamakis H."/>
            <person name="Li Y."/>
            <person name="Tanoue T."/>
            <person name="Takei H."/>
            <person name="Nittono H."/>
            <person name="Narushima S."/>
            <person name="Irie J."/>
            <person name="Itoh H."/>
            <person name="Moriya K."/>
            <person name="Sugiura Y."/>
            <person name="Suematsu M."/>
            <person name="Moritoki N."/>
            <person name="Shibata S."/>
            <person name="Littman R.D."/>
            <person name="Fischbach A.M."/>
            <person name="Uwamino Y."/>
            <person name="Inoue T."/>
            <person name="Honda A."/>
            <person name="Hattori M."/>
            <person name="Murai T."/>
            <person name="Xavier J.R."/>
            <person name="Hirose N."/>
            <person name="Honda K."/>
        </authorList>
    </citation>
    <scope>NUCLEOTIDE SEQUENCE [LARGE SCALE GENOMIC DNA]</scope>
    <source>
        <strain evidence="4 5">CE91-St30</strain>
    </source>
</reference>
<feature type="chain" id="PRO_5046769602" evidence="3">
    <location>
        <begin position="33"/>
        <end position="916"/>
    </location>
</feature>
<keyword evidence="2" id="KW-1133">Transmembrane helix</keyword>
<evidence type="ECO:0000313" key="4">
    <source>
        <dbReference type="EMBL" id="BDE96425.1"/>
    </source>
</evidence>
<keyword evidence="5" id="KW-1185">Reference proteome</keyword>
<keyword evidence="2" id="KW-0472">Membrane</keyword>
<feature type="region of interest" description="Disordered" evidence="1">
    <location>
        <begin position="36"/>
        <end position="76"/>
    </location>
</feature>
<evidence type="ECO:0000256" key="3">
    <source>
        <dbReference type="SAM" id="SignalP"/>
    </source>
</evidence>